<evidence type="ECO:0000256" key="4">
    <source>
        <dbReference type="ARBA" id="ARBA00023004"/>
    </source>
</evidence>
<dbReference type="InterPro" id="IPR012748">
    <property type="entry name" value="Rieske-like_NirD"/>
</dbReference>
<dbReference type="NCBIfam" id="TIGR02378">
    <property type="entry name" value="nirD_assim_sml"/>
    <property type="match status" value="1"/>
</dbReference>
<dbReference type="PANTHER" id="PTHR40562:SF1">
    <property type="entry name" value="NITRITE REDUCTASE (NADH) SMALL SUBUNIT"/>
    <property type="match status" value="1"/>
</dbReference>
<keyword evidence="6" id="KW-0534">Nitrate assimilation</keyword>
<dbReference type="EMBL" id="BAABIM010000001">
    <property type="protein sequence ID" value="GAA4671111.1"/>
    <property type="molecule type" value="Genomic_DNA"/>
</dbReference>
<reference evidence="9" key="1">
    <citation type="journal article" date="2019" name="Int. J. Syst. Evol. Microbiol.">
        <title>The Global Catalogue of Microorganisms (GCM) 10K type strain sequencing project: providing services to taxonomists for standard genome sequencing and annotation.</title>
        <authorList>
            <consortium name="The Broad Institute Genomics Platform"/>
            <consortium name="The Broad Institute Genome Sequencing Center for Infectious Disease"/>
            <person name="Wu L."/>
            <person name="Ma J."/>
        </authorList>
    </citation>
    <scope>NUCLEOTIDE SEQUENCE [LARGE SCALE GENOMIC DNA]</scope>
    <source>
        <strain evidence="9">JCM 18127</strain>
    </source>
</reference>
<dbReference type="PROSITE" id="PS51296">
    <property type="entry name" value="RIESKE"/>
    <property type="match status" value="1"/>
</dbReference>
<keyword evidence="1" id="KW-0001">2Fe-2S</keyword>
<keyword evidence="2" id="KW-0479">Metal-binding</keyword>
<keyword evidence="3" id="KW-0560">Oxidoreductase</keyword>
<evidence type="ECO:0000259" key="7">
    <source>
        <dbReference type="PROSITE" id="PS51296"/>
    </source>
</evidence>
<dbReference type="Pfam" id="PF13806">
    <property type="entry name" value="Rieske_2"/>
    <property type="match status" value="1"/>
</dbReference>
<comment type="caution">
    <text evidence="8">The sequence shown here is derived from an EMBL/GenBank/DDBJ whole genome shotgun (WGS) entry which is preliminary data.</text>
</comment>
<evidence type="ECO:0000256" key="1">
    <source>
        <dbReference type="ARBA" id="ARBA00022714"/>
    </source>
</evidence>
<proteinExistence type="predicted"/>
<sequence>MTAQPTTQPTTDGTTVVCRLAQVPREGGVTALVRGEAVAVFRTRDDGLFALGNYDPIGRASVLARGLLGSTEVEGELVPYVASPLHKQRYDLRTGRCLDDPAVRVPTWRVHVTGDGEVVVGERRE</sequence>
<keyword evidence="9" id="KW-1185">Reference proteome</keyword>
<evidence type="ECO:0000256" key="3">
    <source>
        <dbReference type="ARBA" id="ARBA00023002"/>
    </source>
</evidence>
<evidence type="ECO:0000256" key="6">
    <source>
        <dbReference type="ARBA" id="ARBA00023063"/>
    </source>
</evidence>
<keyword evidence="5" id="KW-0411">Iron-sulfur</keyword>
<protein>
    <submittedName>
        <fullName evidence="8">Nitrite reductase small subunit NirD</fullName>
    </submittedName>
</protein>
<dbReference type="PANTHER" id="PTHR40562">
    <property type="match status" value="1"/>
</dbReference>
<accession>A0ABP8VT33</accession>
<dbReference type="CDD" id="cd03529">
    <property type="entry name" value="Rieske_NirD"/>
    <property type="match status" value="1"/>
</dbReference>
<dbReference type="RefSeq" id="WP_345262435.1">
    <property type="nucleotide sequence ID" value="NZ_BAABIM010000001.1"/>
</dbReference>
<evidence type="ECO:0000256" key="5">
    <source>
        <dbReference type="ARBA" id="ARBA00023014"/>
    </source>
</evidence>
<evidence type="ECO:0000313" key="9">
    <source>
        <dbReference type="Proteomes" id="UP001500621"/>
    </source>
</evidence>
<keyword evidence="4" id="KW-0408">Iron</keyword>
<dbReference type="PROSITE" id="PS51300">
    <property type="entry name" value="NIRD"/>
    <property type="match status" value="1"/>
</dbReference>
<feature type="domain" description="Rieske" evidence="7">
    <location>
        <begin position="15"/>
        <end position="119"/>
    </location>
</feature>
<evidence type="ECO:0000256" key="2">
    <source>
        <dbReference type="ARBA" id="ARBA00022723"/>
    </source>
</evidence>
<organism evidence="8 9">
    <name type="scientific">Nocardioides nanhaiensis</name>
    <dbReference type="NCBI Taxonomy" id="1476871"/>
    <lineage>
        <taxon>Bacteria</taxon>
        <taxon>Bacillati</taxon>
        <taxon>Actinomycetota</taxon>
        <taxon>Actinomycetes</taxon>
        <taxon>Propionibacteriales</taxon>
        <taxon>Nocardioidaceae</taxon>
        <taxon>Nocardioides</taxon>
    </lineage>
</organism>
<dbReference type="Proteomes" id="UP001500621">
    <property type="component" value="Unassembled WGS sequence"/>
</dbReference>
<gene>
    <name evidence="8" type="primary">nirD</name>
    <name evidence="8" type="ORF">GCM10023226_04650</name>
</gene>
<dbReference type="InterPro" id="IPR017941">
    <property type="entry name" value="Rieske_2Fe-2S"/>
</dbReference>
<dbReference type="InterPro" id="IPR017881">
    <property type="entry name" value="NirD"/>
</dbReference>
<dbReference type="SUPFAM" id="SSF50022">
    <property type="entry name" value="ISP domain"/>
    <property type="match status" value="1"/>
</dbReference>
<dbReference type="Gene3D" id="2.102.10.10">
    <property type="entry name" value="Rieske [2Fe-2S] iron-sulphur domain"/>
    <property type="match status" value="1"/>
</dbReference>
<name>A0ABP8VT33_9ACTN</name>
<evidence type="ECO:0000313" key="8">
    <source>
        <dbReference type="EMBL" id="GAA4671111.1"/>
    </source>
</evidence>
<dbReference type="InterPro" id="IPR036922">
    <property type="entry name" value="Rieske_2Fe-2S_sf"/>
</dbReference>